<name>A0A172Y1I7_9FLAO</name>
<dbReference type="RefSeq" id="WP_066759306.1">
    <property type="nucleotide sequence ID" value="NZ_CP015199.1"/>
</dbReference>
<evidence type="ECO:0000313" key="2">
    <source>
        <dbReference type="Proteomes" id="UP000077824"/>
    </source>
</evidence>
<gene>
    <name evidence="1" type="ORF">A0O34_21690</name>
</gene>
<dbReference type="AlphaFoldDB" id="A0A172Y1I7"/>
<dbReference type="OrthoDB" id="1254345at2"/>
<sequence>MEKFLEALKERAGFFLIEMGGFKPFRAFVLDNGEIRDIVSSSEICSVEEMYDLFLKDVEQDLNNIDIKVSAIVLSGQVDGYDVVVIEIFSHLQEKYQVVYPYNISGETVIFGVDANKEYHTNIRR</sequence>
<proteinExistence type="predicted"/>
<evidence type="ECO:0000313" key="1">
    <source>
        <dbReference type="EMBL" id="ANF52976.1"/>
    </source>
</evidence>
<reference evidence="1 2" key="1">
    <citation type="submission" date="2016-04" db="EMBL/GenBank/DDBJ databases">
        <title>Complete Genome Sequence of Chryseobacterium sp. IHBB 10212.</title>
        <authorList>
            <person name="Pal M."/>
            <person name="Swarnkar M.K."/>
            <person name="Kaushal K."/>
            <person name="Chhibber S."/>
            <person name="Singh A.K."/>
            <person name="Gulati A."/>
        </authorList>
    </citation>
    <scope>NUCLEOTIDE SEQUENCE [LARGE SCALE GENOMIC DNA]</scope>
    <source>
        <strain evidence="1 2">IHBB 10212</strain>
    </source>
</reference>
<dbReference type="EMBL" id="CP015199">
    <property type="protein sequence ID" value="ANF52976.1"/>
    <property type="molecule type" value="Genomic_DNA"/>
</dbReference>
<organism evidence="1 2">
    <name type="scientific">Chryseobacterium glaciei</name>
    <dbReference type="NCBI Taxonomy" id="1685010"/>
    <lineage>
        <taxon>Bacteria</taxon>
        <taxon>Pseudomonadati</taxon>
        <taxon>Bacteroidota</taxon>
        <taxon>Flavobacteriia</taxon>
        <taxon>Flavobacteriales</taxon>
        <taxon>Weeksellaceae</taxon>
        <taxon>Chryseobacterium group</taxon>
        <taxon>Chryseobacterium</taxon>
    </lineage>
</organism>
<keyword evidence="2" id="KW-1185">Reference proteome</keyword>
<protein>
    <submittedName>
        <fullName evidence="1">Uncharacterized protein</fullName>
    </submittedName>
</protein>
<accession>A0A172Y1I7</accession>
<dbReference type="KEGG" id="chh:A0O34_21690"/>
<dbReference type="STRING" id="1685010.A0O34_21690"/>
<dbReference type="Proteomes" id="UP000077824">
    <property type="component" value="Chromosome"/>
</dbReference>